<feature type="region of interest" description="Disordered" evidence="18">
    <location>
        <begin position="1333"/>
        <end position="1366"/>
    </location>
</feature>
<dbReference type="Gene3D" id="3.20.20.80">
    <property type="entry name" value="Glycosidases"/>
    <property type="match status" value="2"/>
</dbReference>
<feature type="compositionally biased region" description="Polar residues" evidence="18">
    <location>
        <begin position="1522"/>
        <end position="1533"/>
    </location>
</feature>
<evidence type="ECO:0000256" key="9">
    <source>
        <dbReference type="ARBA" id="ARBA00023180"/>
    </source>
</evidence>
<dbReference type="PRINTS" id="PR00738">
    <property type="entry name" value="GLHYDRLASE20"/>
</dbReference>
<comment type="similarity">
    <text evidence="3">Belongs to the glycosyl hydrolase 20 family.</text>
</comment>
<dbReference type="InterPro" id="IPR015883">
    <property type="entry name" value="Glyco_hydro_20_cat"/>
</dbReference>
<feature type="chain" id="PRO_5032344694" description="beta-N-acetylhexosaminidase" evidence="19">
    <location>
        <begin position="17"/>
        <end position="1608"/>
    </location>
</feature>
<evidence type="ECO:0000259" key="20">
    <source>
        <dbReference type="Pfam" id="PF00728"/>
    </source>
</evidence>
<sequence>MASIVFLLALFIYVQCEITYIEVKYPLKGERSPPNAVWPHPQQITTSNDLLYIRPHDIMVHSNIQTCDIIAKAIERYKPIFFPPKLSMLQPPSDANNILQSLTLNIHDNSQCEQYIQQNSNETYTLTINQQMAIVEASTVWGLLRGLETFSQLIYINQQNYVVINSSVTIIDSPRFQHRGVMLDTARHFLPVPIIKKNLDVMSYNKLNVFHWHLVDDQSFPFESTTFPNLSRAGAYSPDHVYTQADVVDVIEHARLRGIRVIPEIDTPGHTYSWGKSMPQLITVCWANGQPYQAIYGTQGEMEIFNPIEPLVYSTMDALLREVKSRFHSHYIHLGMDEVYDKCWLSNPQITQWMSVNNISSSRGLHAYYADKILDITRNIDVTPIVWQDVWDEKVELPPGTIIQVWKDTSDSIAFDSWASYLNQAANEGYNVILSSPWYINLISYGKYNTNTSVMNLEFFKYYEIEPLRQFTGSDEARKRILGGEACLWAEFVDGTNILPRLWPKVSAVAERLWSAASVNNSEDAQFRLDVHRCRLLRRGIPAQPILGGYCGNYELGMPKSMINDPAFNYEDSTPTNSALVTFTSSELEFIAVRLPLKGERSPPNAVWPHPQQITTSNDLLYIRPHDIMIYSNIQTCDIIAKAIERYKPIFFPPKLSMLQPPSDANNILQNLTLNIHDNLQCGQYIQQNSNETYTLTINQQMAIVEASTVWGLLRGLETFSQLIYINQQNYVVINSSVTIIDSPRFQHRGVMLDTARHFLPVPIIKKNLDVMSYNKLNVFHWHLVDDQSFPFESTTFPNLSRAGAYSPDHVYTQADVVDVIEHARLRGIRVIPEIDTPGHTYSWGKSMPQLITVCWANGQPYQAIYGTQGEMEIFNPIEPLVYSTMDALLREVKSRFHSHYIHLGMDEVYDKCWLSNPQITQWMSVNNISSSRGLHAYYADKILDITRNIDVTPIVWQDVWDEKVELPPGTIIQVWKDTSDSIAFDSWASYLNQAANEGYNVILSSPWYINYISYGKYNTNASVMNLEFFKYYEIEPLRQFTGSDEARKRILGGEACLWAEFVDGTNILPRFWPKASAVAERLWSAASVNNSEDAQFRLDVHRCRLLRRGIPAQPILPGYCGNYELGMPASMINHPAFNYENFTSTNLEKRQQIKIPSAWQPDKWVCHHSGNRQSTIMDNHDYQQSKGKLLTTSRNLNSSSSSHRISTAKLKERIENLSLRSAEYRRSAGKSKLKRLIGSHSPKSHRSLLSYSSRRPLTPILHIPKMSKQALKRWLDARDAYLGHEYPYIQEKSEHHRRRRRRQKRKSIKDDDKMIDYEAISMFSIESERFNISERNSSEKQRQSSRKENRIKSNKNSQTNLRHSGGLLQRVKSFVQLPARSLSSLSLKKQKENKTQIIYDHFDDKCIGTEISEPIRFRTNIERYDQAIQVNLARPQIELYHEFDTSMVEGEKKPRIRSVRQNVEYSDKATETEFILNFANVEKEKREQKEENEVNDDHDGDDKATRHSIKEEQEEIDSYIEPSNVQQQQQKHLLSKMSDRNNHQIKNNQSIQLSTYTNTGNRIVPLTDLFQTSNNDEIDNDNKQNGSRSTILTSTESNISIHEQLQR</sequence>
<dbReference type="Pfam" id="PF14845">
    <property type="entry name" value="Glycohydro_20b2"/>
    <property type="match status" value="2"/>
</dbReference>
<dbReference type="Pfam" id="PF00728">
    <property type="entry name" value="Glyco_hydro_20"/>
    <property type="match status" value="2"/>
</dbReference>
<evidence type="ECO:0000256" key="13">
    <source>
        <dbReference type="ARBA" id="ARBA00043767"/>
    </source>
</evidence>
<evidence type="ECO:0000256" key="11">
    <source>
        <dbReference type="ARBA" id="ARBA00023295"/>
    </source>
</evidence>
<reference evidence="22" key="1">
    <citation type="submission" date="2021-02" db="EMBL/GenBank/DDBJ databases">
        <authorList>
            <person name="Nowell W R."/>
        </authorList>
    </citation>
    <scope>NUCLEOTIDE SEQUENCE</scope>
</reference>
<feature type="domain" description="Beta-hexosaminidase eukaryotic type N-terminal" evidence="21">
    <location>
        <begin position="37"/>
        <end position="153"/>
    </location>
</feature>
<evidence type="ECO:0000256" key="6">
    <source>
        <dbReference type="ARBA" id="ARBA00022801"/>
    </source>
</evidence>
<keyword evidence="7" id="KW-0443">Lipid metabolism</keyword>
<evidence type="ECO:0000256" key="17">
    <source>
        <dbReference type="PIRSR" id="PIRSR625705-1"/>
    </source>
</evidence>
<evidence type="ECO:0000256" key="3">
    <source>
        <dbReference type="ARBA" id="ARBA00006285"/>
    </source>
</evidence>
<dbReference type="FunFam" id="3.20.20.80:FF:000049">
    <property type="entry name" value="Beta-hexosaminidase A"/>
    <property type="match status" value="2"/>
</dbReference>
<dbReference type="PANTHER" id="PTHR22600:SF21">
    <property type="entry name" value="BETA-HEXOSAMINIDASE A"/>
    <property type="match status" value="1"/>
</dbReference>
<evidence type="ECO:0000259" key="21">
    <source>
        <dbReference type="Pfam" id="PF14845"/>
    </source>
</evidence>
<evidence type="ECO:0000256" key="2">
    <source>
        <dbReference type="ARBA" id="ARBA00004371"/>
    </source>
</evidence>
<dbReference type="InterPro" id="IPR029019">
    <property type="entry name" value="HEX_eukaryotic_N"/>
</dbReference>
<evidence type="ECO:0000256" key="1">
    <source>
        <dbReference type="ARBA" id="ARBA00001231"/>
    </source>
</evidence>
<comment type="catalytic activity">
    <reaction evidence="14">
        <text>a ganglioside GM2 + H2O = a ganglioside GM3 + N-acetyl-beta-D-galactosamine</text>
        <dbReference type="Rhea" id="RHEA:47968"/>
        <dbReference type="ChEBI" id="CHEBI:15377"/>
        <dbReference type="ChEBI" id="CHEBI:28497"/>
        <dbReference type="ChEBI" id="CHEBI:79210"/>
        <dbReference type="ChEBI" id="CHEBI:79218"/>
    </reaction>
    <physiologicalReaction direction="left-to-right" evidence="14">
        <dbReference type="Rhea" id="RHEA:47969"/>
    </physiologicalReaction>
</comment>
<comment type="catalytic activity">
    <reaction evidence="16">
        <text>N-acetyl-beta-D-6-sulfogalactosaminyl-(1-&gt;4)-alpha-L-iduronyl-(1-&gt;3)-N-acetyl-D-6-sulfogalactosamine + H2O = alpha-L-iduronyl-(1-&gt;3)-N-acetyl-D-6-sulfogalactosamine + N-acetyl-D-6-sulfogalactosamine</text>
        <dbReference type="Rhea" id="RHEA:64384"/>
        <dbReference type="ChEBI" id="CHEBI:15377"/>
        <dbReference type="ChEBI" id="CHEBI:152567"/>
        <dbReference type="ChEBI" id="CHEBI:152568"/>
        <dbReference type="ChEBI" id="CHEBI:153064"/>
    </reaction>
    <physiologicalReaction direction="left-to-right" evidence="16">
        <dbReference type="Rhea" id="RHEA:64385"/>
    </physiologicalReaction>
</comment>
<keyword evidence="10" id="KW-0458">Lysosome</keyword>
<dbReference type="GO" id="GO:0004563">
    <property type="term" value="F:beta-N-acetylhexosaminidase activity"/>
    <property type="evidence" value="ECO:0007669"/>
    <property type="project" value="UniProtKB-EC"/>
</dbReference>
<evidence type="ECO:0000256" key="7">
    <source>
        <dbReference type="ARBA" id="ARBA00023098"/>
    </source>
</evidence>
<dbReference type="GO" id="GO:0005764">
    <property type="term" value="C:lysosome"/>
    <property type="evidence" value="ECO:0007669"/>
    <property type="project" value="UniProtKB-SubCell"/>
</dbReference>
<dbReference type="InterPro" id="IPR029018">
    <property type="entry name" value="Hex-like_dom2"/>
</dbReference>
<comment type="subcellular location">
    <subcellularLocation>
        <location evidence="2">Lysosome</location>
    </subcellularLocation>
</comment>
<evidence type="ECO:0000256" key="5">
    <source>
        <dbReference type="ARBA" id="ARBA00022729"/>
    </source>
</evidence>
<evidence type="ECO:0000256" key="19">
    <source>
        <dbReference type="SAM" id="SignalP"/>
    </source>
</evidence>
<evidence type="ECO:0000313" key="23">
    <source>
        <dbReference type="Proteomes" id="UP000663864"/>
    </source>
</evidence>
<evidence type="ECO:0000256" key="16">
    <source>
        <dbReference type="ARBA" id="ARBA00049464"/>
    </source>
</evidence>
<feature type="compositionally biased region" description="Basic and acidic residues" evidence="18">
    <location>
        <begin position="1333"/>
        <end position="1352"/>
    </location>
</feature>
<comment type="catalytic activity">
    <reaction evidence="15">
        <text>N-acetyl-beta-D-galactosaminyl-(1-&gt;4)-beta-D-3-sulfogalactosyl-(1-&gt;4)-beta-D-glucosyl-(1&lt;-&gt;1')-ceramide + H2O = a beta-D-3-sulfogalactosyl-(1-&gt;4)-beta-D-glucosyl-(1&lt;-&gt;1')-ceramide + N-acetyl-beta-D-galactosamine</text>
        <dbReference type="Rhea" id="RHEA:48276"/>
        <dbReference type="ChEBI" id="CHEBI:15377"/>
        <dbReference type="ChEBI" id="CHEBI:28497"/>
        <dbReference type="ChEBI" id="CHEBI:90163"/>
        <dbReference type="ChEBI" id="CHEBI:90164"/>
    </reaction>
    <physiologicalReaction direction="left-to-right" evidence="15">
        <dbReference type="Rhea" id="RHEA:48277"/>
    </physiologicalReaction>
</comment>
<gene>
    <name evidence="22" type="ORF">ZHD862_LOCUS2225</name>
</gene>
<organism evidence="22 23">
    <name type="scientific">Rotaria sordida</name>
    <dbReference type="NCBI Taxonomy" id="392033"/>
    <lineage>
        <taxon>Eukaryota</taxon>
        <taxon>Metazoa</taxon>
        <taxon>Spiralia</taxon>
        <taxon>Gnathifera</taxon>
        <taxon>Rotifera</taxon>
        <taxon>Eurotatoria</taxon>
        <taxon>Bdelloidea</taxon>
        <taxon>Philodinida</taxon>
        <taxon>Philodinidae</taxon>
        <taxon>Rotaria</taxon>
    </lineage>
</organism>
<dbReference type="EC" id="3.2.1.52" evidence="4"/>
<dbReference type="SUPFAM" id="SSF55545">
    <property type="entry name" value="beta-N-acetylhexosaminidase-like domain"/>
    <property type="match status" value="2"/>
</dbReference>
<name>A0A813SJV1_9BILA</name>
<dbReference type="PANTHER" id="PTHR22600">
    <property type="entry name" value="BETA-HEXOSAMINIDASE"/>
    <property type="match status" value="1"/>
</dbReference>
<comment type="catalytic activity">
    <reaction evidence="1">
        <text>Hydrolysis of terminal non-reducing N-acetyl-D-hexosamine residues in N-acetyl-beta-D-hexosaminides.</text>
        <dbReference type="EC" id="3.2.1.52"/>
    </reaction>
</comment>
<feature type="region of interest" description="Disordered" evidence="18">
    <location>
        <begin position="1573"/>
        <end position="1608"/>
    </location>
</feature>
<dbReference type="InterPro" id="IPR017853">
    <property type="entry name" value="GH"/>
</dbReference>
<dbReference type="Gene3D" id="3.30.379.10">
    <property type="entry name" value="Chitobiase/beta-hexosaminidase domain 2-like"/>
    <property type="match status" value="2"/>
</dbReference>
<dbReference type="GO" id="GO:0005975">
    <property type="term" value="P:carbohydrate metabolic process"/>
    <property type="evidence" value="ECO:0007669"/>
    <property type="project" value="InterPro"/>
</dbReference>
<dbReference type="CDD" id="cd06562">
    <property type="entry name" value="GH20_HexA_HexB-like"/>
    <property type="match status" value="2"/>
</dbReference>
<feature type="domain" description="Glycoside hydrolase family 20 catalytic" evidence="20">
    <location>
        <begin position="176"/>
        <end position="516"/>
    </location>
</feature>
<feature type="domain" description="Glycoside hydrolase family 20 catalytic" evidence="20">
    <location>
        <begin position="746"/>
        <end position="1086"/>
    </location>
</feature>
<feature type="compositionally biased region" description="Polar residues" evidence="18">
    <location>
        <begin position="1584"/>
        <end position="1608"/>
    </location>
</feature>
<keyword evidence="11" id="KW-0326">Glycosidase</keyword>
<comment type="caution">
    <text evidence="22">The sequence shown here is derived from an EMBL/GenBank/DDBJ whole genome shotgun (WGS) entry which is preliminary data.</text>
</comment>
<dbReference type="Proteomes" id="UP000663864">
    <property type="component" value="Unassembled WGS sequence"/>
</dbReference>
<keyword evidence="8" id="KW-1015">Disulfide bond</keyword>
<evidence type="ECO:0000256" key="14">
    <source>
        <dbReference type="ARBA" id="ARBA00043827"/>
    </source>
</evidence>
<accession>A0A813SJV1</accession>
<evidence type="ECO:0000313" key="22">
    <source>
        <dbReference type="EMBL" id="CAF0797348.1"/>
    </source>
</evidence>
<keyword evidence="9" id="KW-0325">Glycoprotein</keyword>
<evidence type="ECO:0000256" key="10">
    <source>
        <dbReference type="ARBA" id="ARBA00023228"/>
    </source>
</evidence>
<dbReference type="GO" id="GO:0016020">
    <property type="term" value="C:membrane"/>
    <property type="evidence" value="ECO:0007669"/>
    <property type="project" value="TreeGrafter"/>
</dbReference>
<dbReference type="GO" id="GO:0030203">
    <property type="term" value="P:glycosaminoglycan metabolic process"/>
    <property type="evidence" value="ECO:0007669"/>
    <property type="project" value="TreeGrafter"/>
</dbReference>
<dbReference type="GO" id="GO:0006689">
    <property type="term" value="P:ganglioside catabolic process"/>
    <property type="evidence" value="ECO:0007669"/>
    <property type="project" value="TreeGrafter"/>
</dbReference>
<proteinExistence type="inferred from homology"/>
<evidence type="ECO:0000256" key="8">
    <source>
        <dbReference type="ARBA" id="ARBA00023157"/>
    </source>
</evidence>
<feature type="region of interest" description="Disordered" evidence="18">
    <location>
        <begin position="1516"/>
        <end position="1535"/>
    </location>
</feature>
<keyword evidence="5 19" id="KW-0732">Signal</keyword>
<comment type="catalytic activity">
    <reaction evidence="13">
        <text>a ganglioside GM2 (d18:1(4E)) + H2O = a ganglioside GM3 (d18:1(4E)) + N-acetyl-beta-D-galactosamine</text>
        <dbReference type="Rhea" id="RHEA:47940"/>
        <dbReference type="ChEBI" id="CHEBI:15377"/>
        <dbReference type="ChEBI" id="CHEBI:28497"/>
        <dbReference type="ChEBI" id="CHEBI:60065"/>
        <dbReference type="ChEBI" id="CHEBI:71502"/>
    </reaction>
    <physiologicalReaction direction="left-to-right" evidence="13">
        <dbReference type="Rhea" id="RHEA:47941"/>
    </physiologicalReaction>
</comment>
<feature type="active site" description="Proton donor" evidence="17">
    <location>
        <position position="908"/>
    </location>
</feature>
<evidence type="ECO:0000256" key="12">
    <source>
        <dbReference type="ARBA" id="ARBA00023505"/>
    </source>
</evidence>
<feature type="region of interest" description="Disordered" evidence="18">
    <location>
        <begin position="1483"/>
        <end position="1507"/>
    </location>
</feature>
<evidence type="ECO:0000256" key="4">
    <source>
        <dbReference type="ARBA" id="ARBA00012663"/>
    </source>
</evidence>
<feature type="domain" description="Beta-hexosaminidase eukaryotic type N-terminal" evidence="21">
    <location>
        <begin position="607"/>
        <end position="723"/>
    </location>
</feature>
<feature type="signal peptide" evidence="19">
    <location>
        <begin position="1"/>
        <end position="16"/>
    </location>
</feature>
<protein>
    <recommendedName>
        <fullName evidence="4">beta-N-acetylhexosaminidase</fullName>
        <ecNumber evidence="4">3.2.1.52</ecNumber>
    </recommendedName>
</protein>
<keyword evidence="6" id="KW-0378">Hydrolase</keyword>
<dbReference type="SUPFAM" id="SSF51445">
    <property type="entry name" value="(Trans)glycosidases"/>
    <property type="match status" value="2"/>
</dbReference>
<dbReference type="InterPro" id="IPR025705">
    <property type="entry name" value="Beta_hexosaminidase_sua/sub"/>
</dbReference>
<comment type="catalytic activity">
    <reaction evidence="12">
        <text>beta-D-GalNAc-(1-&gt;4)-alpha-L-IdoA-(1-&gt;3)-beta-D-GalNAc-4-sulfate-(1-&gt;4)-alpha-L-IdoA-(1-&gt;3)-D-GalNAc-4-sulfate + H2O = alpha-L-IdoA-(1-&gt;3)-beta-D-GalNAc-4-sulfate-(1-&gt;4)-alpha-L-IdoA-(1-&gt;3)-D-GalNAc-4-sulfate + N-acetyl-D-galactosamine</text>
        <dbReference type="Rhea" id="RHEA:64372"/>
        <dbReference type="ChEBI" id="CHEBI:15377"/>
        <dbReference type="ChEBI" id="CHEBI:28037"/>
        <dbReference type="ChEBI" id="CHEBI:152565"/>
        <dbReference type="ChEBI" id="CHEBI:152566"/>
    </reaction>
    <physiologicalReaction direction="left-to-right" evidence="12">
        <dbReference type="Rhea" id="RHEA:64373"/>
    </physiologicalReaction>
</comment>
<evidence type="ECO:0000256" key="15">
    <source>
        <dbReference type="ARBA" id="ARBA00047301"/>
    </source>
</evidence>
<evidence type="ECO:0000256" key="18">
    <source>
        <dbReference type="SAM" id="MobiDB-lite"/>
    </source>
</evidence>
<dbReference type="EMBL" id="CAJNOT010000042">
    <property type="protein sequence ID" value="CAF0797348.1"/>
    <property type="molecule type" value="Genomic_DNA"/>
</dbReference>